<sequence length="235" mass="25599">MFPKNVTAEIVAVAVEFGIEPAALLAIAEVESAGRAYAVIDGRDEPVIRFEGHYFDRRLSDRKRQAARAAGLASPQAGAIANPATQPARWRLLARAEAVDRKAAHESVSWGLGQVMGAHWAWLGYASVDALVAEARAGIGGQVRLMVRYIDRAGLRKAIRERDWKAFARGYNGPDFARHGYDRKMAAAYERHRLSRVETRRAVATLDGDGPAATRRGGKTMSLPAWLAALLLGRG</sequence>
<reference evidence="2 3" key="1">
    <citation type="submission" date="2016-10" db="EMBL/GenBank/DDBJ databases">
        <authorList>
            <person name="Varghese N."/>
            <person name="Submissions S."/>
        </authorList>
    </citation>
    <scope>NUCLEOTIDE SEQUENCE [LARGE SCALE GENOMIC DNA]</scope>
    <source>
        <strain evidence="2 3">DSM 21822</strain>
    </source>
</reference>
<dbReference type="InterPro" id="IPR023346">
    <property type="entry name" value="Lysozyme-like_dom_sf"/>
</dbReference>
<dbReference type="SUPFAM" id="SSF53955">
    <property type="entry name" value="Lysozyme-like"/>
    <property type="match status" value="1"/>
</dbReference>
<evidence type="ECO:0000313" key="3">
    <source>
        <dbReference type="Proteomes" id="UP000323300"/>
    </source>
</evidence>
<organism evidence="2 3">
    <name type="scientific">Neomesorhizobium albiziae</name>
    <dbReference type="NCBI Taxonomy" id="335020"/>
    <lineage>
        <taxon>Bacteria</taxon>
        <taxon>Pseudomonadati</taxon>
        <taxon>Pseudomonadota</taxon>
        <taxon>Alphaproteobacteria</taxon>
        <taxon>Hyphomicrobiales</taxon>
        <taxon>Phyllobacteriaceae</taxon>
        <taxon>Neomesorhizobium</taxon>
    </lineage>
</organism>
<protein>
    <recommendedName>
        <fullName evidence="1">N-acetylmuramidase domain-containing protein</fullName>
    </recommendedName>
</protein>
<dbReference type="RefSeq" id="WP_149760803.1">
    <property type="nucleotide sequence ID" value="NZ_BSPE01000047.1"/>
</dbReference>
<gene>
    <name evidence="2" type="ORF">SAMN04488498_107215</name>
</gene>
<evidence type="ECO:0000259" key="1">
    <source>
        <dbReference type="Pfam" id="PF11860"/>
    </source>
</evidence>
<name>A0A1I4A9T1_9HYPH</name>
<dbReference type="OrthoDB" id="1523598at2"/>
<dbReference type="AlphaFoldDB" id="A0A1I4A9T1"/>
<dbReference type="Pfam" id="PF11860">
    <property type="entry name" value="Muramidase"/>
    <property type="match status" value="1"/>
</dbReference>
<evidence type="ECO:0000313" key="2">
    <source>
        <dbReference type="EMBL" id="SFK52731.1"/>
    </source>
</evidence>
<dbReference type="Gene3D" id="1.10.530.10">
    <property type="match status" value="1"/>
</dbReference>
<dbReference type="EMBL" id="FOSL01000007">
    <property type="protein sequence ID" value="SFK52731.1"/>
    <property type="molecule type" value="Genomic_DNA"/>
</dbReference>
<keyword evidence="3" id="KW-1185">Reference proteome</keyword>
<accession>A0A1I4A9T1</accession>
<feature type="domain" description="N-acetylmuramidase" evidence="1">
    <location>
        <begin position="20"/>
        <end position="192"/>
    </location>
</feature>
<dbReference type="InterPro" id="IPR024408">
    <property type="entry name" value="Muramidase"/>
</dbReference>
<proteinExistence type="predicted"/>
<dbReference type="Proteomes" id="UP000323300">
    <property type="component" value="Unassembled WGS sequence"/>
</dbReference>